<dbReference type="EMBL" id="JXTC01000048">
    <property type="protein sequence ID" value="PON94895.1"/>
    <property type="molecule type" value="Genomic_DNA"/>
</dbReference>
<dbReference type="PANTHER" id="PTHR44259">
    <property type="entry name" value="OS07G0183000 PROTEIN-RELATED"/>
    <property type="match status" value="1"/>
</dbReference>
<organism evidence="3 4">
    <name type="scientific">Trema orientale</name>
    <name type="common">Charcoal tree</name>
    <name type="synonym">Celtis orientalis</name>
    <dbReference type="NCBI Taxonomy" id="63057"/>
    <lineage>
        <taxon>Eukaryota</taxon>
        <taxon>Viridiplantae</taxon>
        <taxon>Streptophyta</taxon>
        <taxon>Embryophyta</taxon>
        <taxon>Tracheophyta</taxon>
        <taxon>Spermatophyta</taxon>
        <taxon>Magnoliopsida</taxon>
        <taxon>eudicotyledons</taxon>
        <taxon>Gunneridae</taxon>
        <taxon>Pentapetalae</taxon>
        <taxon>rosids</taxon>
        <taxon>fabids</taxon>
        <taxon>Rosales</taxon>
        <taxon>Cannabaceae</taxon>
        <taxon>Trema</taxon>
    </lineage>
</organism>
<reference evidence="4" key="1">
    <citation type="submission" date="2016-06" db="EMBL/GenBank/DDBJ databases">
        <title>Parallel loss of symbiosis genes in relatives of nitrogen-fixing non-legume Parasponia.</title>
        <authorList>
            <person name="Van Velzen R."/>
            <person name="Holmer R."/>
            <person name="Bu F."/>
            <person name="Rutten L."/>
            <person name="Van Zeijl A."/>
            <person name="Liu W."/>
            <person name="Santuari L."/>
            <person name="Cao Q."/>
            <person name="Sharma T."/>
            <person name="Shen D."/>
            <person name="Roswanjaya Y."/>
            <person name="Wardhani T."/>
            <person name="Kalhor M.S."/>
            <person name="Jansen J."/>
            <person name="Van den Hoogen J."/>
            <person name="Gungor B."/>
            <person name="Hartog M."/>
            <person name="Hontelez J."/>
            <person name="Verver J."/>
            <person name="Yang W.-C."/>
            <person name="Schijlen E."/>
            <person name="Repin R."/>
            <person name="Schilthuizen M."/>
            <person name="Schranz E."/>
            <person name="Heidstra R."/>
            <person name="Miyata K."/>
            <person name="Fedorova E."/>
            <person name="Kohlen W."/>
            <person name="Bisseling T."/>
            <person name="Smit S."/>
            <person name="Geurts R."/>
        </authorList>
    </citation>
    <scope>NUCLEOTIDE SEQUENCE [LARGE SCALE GENOMIC DNA]</scope>
    <source>
        <strain evidence="4">cv. RG33-2</strain>
    </source>
</reference>
<dbReference type="InterPro" id="IPR036047">
    <property type="entry name" value="F-box-like_dom_sf"/>
</dbReference>
<keyword evidence="4" id="KW-1185">Reference proteome</keyword>
<dbReference type="SUPFAM" id="SSF81383">
    <property type="entry name" value="F-box domain"/>
    <property type="match status" value="1"/>
</dbReference>
<dbReference type="PANTHER" id="PTHR44259:SF15">
    <property type="entry name" value="F-BOX PROTEIN KIB2-RELATED"/>
    <property type="match status" value="1"/>
</dbReference>
<evidence type="ECO:0000313" key="4">
    <source>
        <dbReference type="Proteomes" id="UP000237000"/>
    </source>
</evidence>
<dbReference type="InterPro" id="IPR001810">
    <property type="entry name" value="F-box_dom"/>
</dbReference>
<feature type="domain" description="F-box" evidence="1">
    <location>
        <begin position="27"/>
        <end position="65"/>
    </location>
</feature>
<dbReference type="InterPro" id="IPR005174">
    <property type="entry name" value="KIB1-4_b-propeller"/>
</dbReference>
<dbReference type="OrthoDB" id="1068419at2759"/>
<name>A0A2P5FAT4_TREOI</name>
<comment type="caution">
    <text evidence="3">The sequence shown here is derived from an EMBL/GenBank/DDBJ whole genome shotgun (WGS) entry which is preliminary data.</text>
</comment>
<dbReference type="FunCoup" id="A0A2P5FAT4">
    <property type="interactions" value="178"/>
</dbReference>
<evidence type="ECO:0000313" key="3">
    <source>
        <dbReference type="EMBL" id="PON94895.1"/>
    </source>
</evidence>
<gene>
    <name evidence="3" type="ORF">TorRG33x02_094080</name>
</gene>
<protein>
    <submittedName>
        <fullName evidence="3">F-box domain containing protein</fullName>
    </submittedName>
</protein>
<dbReference type="Pfam" id="PF03478">
    <property type="entry name" value="Beta-prop_KIB1-4"/>
    <property type="match status" value="1"/>
</dbReference>
<dbReference type="Gene3D" id="1.20.1280.50">
    <property type="match status" value="1"/>
</dbReference>
<dbReference type="Proteomes" id="UP000237000">
    <property type="component" value="Unassembled WGS sequence"/>
</dbReference>
<proteinExistence type="predicted"/>
<dbReference type="Pfam" id="PF00646">
    <property type="entry name" value="F-box"/>
    <property type="match status" value="1"/>
</dbReference>
<feature type="domain" description="KIB1-4 beta-propeller" evidence="2">
    <location>
        <begin position="127"/>
        <end position="421"/>
    </location>
</feature>
<evidence type="ECO:0000259" key="1">
    <source>
        <dbReference type="Pfam" id="PF00646"/>
    </source>
</evidence>
<dbReference type="STRING" id="63057.A0A2P5FAT4"/>
<dbReference type="InParanoid" id="A0A2P5FAT4"/>
<sequence length="454" mass="51228">MAPSNKKRRLYYSSSRIVGEGGQYRDWSGLHTDLLELILKKLSFHDVSRFKAVCSSWSNLASTSRVVSSPWLMLPNLGHGCEYGSLASPSLDNFSRFFSLVEKQHYKYSSKQWFQEGVDDDYDDDDDSPEAWCVGSSHGWLVIMDHNASPLLLNPFSRRKIRLPLMKDVMLISDHLTVRDVQKSCISKAIVLFSEEKKDKNKTWVVVIYGSVSQKLAYCEIGDKSWTDLDGDQSLSYCDILGHNGRLYALSSSNTVEVWDLRSTDCGSFPAKVMNFVPESALCLGLDDGKFSNDKYFGQSYLVESMGEFLLVTRIIGYYVDSDGELLDEADLLTDEDTHPLVCPYRTVAFRVHKMDLTGNKWDNVDSLGDRALFLGGNESMSFSGSAFPECDRNSIYFTDDYWDGMNGDYLYGGHDNGVYSLEAKTFKPLPYFDLFGDGDGKVDPPPFWIVPSI</sequence>
<dbReference type="InterPro" id="IPR050942">
    <property type="entry name" value="F-box_BR-signaling"/>
</dbReference>
<dbReference type="AlphaFoldDB" id="A0A2P5FAT4"/>
<accession>A0A2P5FAT4</accession>
<evidence type="ECO:0000259" key="2">
    <source>
        <dbReference type="Pfam" id="PF03478"/>
    </source>
</evidence>